<proteinExistence type="predicted"/>
<evidence type="ECO:0000256" key="1">
    <source>
        <dbReference type="SAM" id="MobiDB-lite"/>
    </source>
</evidence>
<evidence type="ECO:0000313" key="3">
    <source>
        <dbReference type="Proteomes" id="UP000181981"/>
    </source>
</evidence>
<dbReference type="EMBL" id="FOHT01000032">
    <property type="protein sequence ID" value="SET97122.1"/>
    <property type="molecule type" value="Genomic_DNA"/>
</dbReference>
<accession>A0A1I0IL52</accession>
<name>A0A1I0IL52_9BACT</name>
<dbReference type="AlphaFoldDB" id="A0A1I0IL52"/>
<organism evidence="2 3">
    <name type="scientific">Draconibacterium orientale</name>
    <dbReference type="NCBI Taxonomy" id="1168034"/>
    <lineage>
        <taxon>Bacteria</taxon>
        <taxon>Pseudomonadati</taxon>
        <taxon>Bacteroidota</taxon>
        <taxon>Bacteroidia</taxon>
        <taxon>Marinilabiliales</taxon>
        <taxon>Prolixibacteraceae</taxon>
        <taxon>Draconibacterium</taxon>
    </lineage>
</organism>
<gene>
    <name evidence="2" type="ORF">SAMN05444285_13254</name>
</gene>
<protein>
    <submittedName>
        <fullName evidence="2">Uncharacterized protein</fullName>
    </submittedName>
</protein>
<sequence length="243" mass="27948">MPYRRMPVSIIDRTKVLEKTSEKATSTPADQWAISTETQTRLTTLYPAFRQEIAERQEQFAKQAEASEVENAQQVVLHRCVSHFFQVFNLAVERGVFSASDRLYYGLNANQSELPKLSTEQDLTTWALNLIMGEQKRTQQTDPEAADPVPMSNPSAAEVQTELMRYNELSSAQSAEKQAFDAENKDVLDMLPEIDELIRDIYDEVEFYYRKETPPNRRKLAREWGVSYVSRPGEEPDDEVVEE</sequence>
<feature type="region of interest" description="Disordered" evidence="1">
    <location>
        <begin position="224"/>
        <end position="243"/>
    </location>
</feature>
<evidence type="ECO:0000313" key="2">
    <source>
        <dbReference type="EMBL" id="SET97122.1"/>
    </source>
</evidence>
<reference evidence="2 3" key="1">
    <citation type="submission" date="2016-10" db="EMBL/GenBank/DDBJ databases">
        <authorList>
            <person name="de Groot N.N."/>
        </authorList>
    </citation>
    <scope>NUCLEOTIDE SEQUENCE [LARGE SCALE GENOMIC DNA]</scope>
    <source>
        <strain evidence="2 3">DSM 25947</strain>
    </source>
</reference>
<dbReference type="Proteomes" id="UP000181981">
    <property type="component" value="Unassembled WGS sequence"/>
</dbReference>
<dbReference type="RefSeq" id="WP_139178211.1">
    <property type="nucleotide sequence ID" value="NZ_FOHT01000032.1"/>
</dbReference>